<evidence type="ECO:0000256" key="1">
    <source>
        <dbReference type="ARBA" id="ARBA00005662"/>
    </source>
</evidence>
<dbReference type="InterPro" id="IPR029052">
    <property type="entry name" value="Metallo-depent_PP-like"/>
</dbReference>
<dbReference type="Proteomes" id="UP001595632">
    <property type="component" value="Unassembled WGS sequence"/>
</dbReference>
<accession>A0ABV7GPI1</accession>
<evidence type="ECO:0000313" key="4">
    <source>
        <dbReference type="EMBL" id="MFC3142015.1"/>
    </source>
</evidence>
<feature type="signal peptide" evidence="2">
    <location>
        <begin position="1"/>
        <end position="26"/>
    </location>
</feature>
<keyword evidence="5" id="KW-1185">Reference proteome</keyword>
<evidence type="ECO:0000259" key="3">
    <source>
        <dbReference type="SMART" id="SM00854"/>
    </source>
</evidence>
<evidence type="ECO:0000313" key="5">
    <source>
        <dbReference type="Proteomes" id="UP001595632"/>
    </source>
</evidence>
<dbReference type="PANTHER" id="PTHR33393:SF11">
    <property type="entry name" value="POLYGLUTAMINE SYNTHESIS ACCESSORY PROTEIN RV0574C-RELATED"/>
    <property type="match status" value="1"/>
</dbReference>
<comment type="caution">
    <text evidence="4">The sequence shown here is derived from an EMBL/GenBank/DDBJ whole genome shotgun (WGS) entry which is preliminary data.</text>
</comment>
<keyword evidence="2" id="KW-0732">Signal</keyword>
<dbReference type="EMBL" id="JBHRTB010000010">
    <property type="protein sequence ID" value="MFC3142015.1"/>
    <property type="molecule type" value="Genomic_DNA"/>
</dbReference>
<dbReference type="Pfam" id="PF09587">
    <property type="entry name" value="PGA_cap"/>
    <property type="match status" value="1"/>
</dbReference>
<evidence type="ECO:0000256" key="2">
    <source>
        <dbReference type="SAM" id="SignalP"/>
    </source>
</evidence>
<protein>
    <submittedName>
        <fullName evidence="4">CapA family protein</fullName>
    </submittedName>
</protein>
<dbReference type="CDD" id="cd07381">
    <property type="entry name" value="MPP_CapA"/>
    <property type="match status" value="1"/>
</dbReference>
<comment type="similarity">
    <text evidence="1">Belongs to the CapA family.</text>
</comment>
<dbReference type="InterPro" id="IPR019079">
    <property type="entry name" value="Capsule_synth_CapA"/>
</dbReference>
<dbReference type="SUPFAM" id="SSF56300">
    <property type="entry name" value="Metallo-dependent phosphatases"/>
    <property type="match status" value="1"/>
</dbReference>
<dbReference type="SMART" id="SM00854">
    <property type="entry name" value="PGA_cap"/>
    <property type="match status" value="1"/>
</dbReference>
<name>A0ABV7GPI1_9RHOB</name>
<sequence>MTRLRGLCGALALVAGLLGLPATAPAQEIVITFAGDTNFAGSHQTPNPALVRKWGTYTLDDLTETVRTEWTGDVNFVNVETVVGYYDGAPQGKQFVFRSHPDQFRHLMDLGVNAFALANNHSWDHGWPGLEMTHSFFASEDRADRPLLFAGVGPDQIPYEPKVITVKGVRVALSAMSFGSGAYAPGPGRSGMAYIGDYDRILDALRRTEADIKLLSIHWGTENDIGLGWGQADLFRRAVDEAGVNLVIGHHPHVVRAVEARPSDSAAIFYSLGNFLFIGGAAKDSHPLGHDYGLMGKAYFDVKDGDVRLAALEAVPLKGVHEVPRRPNPARAAATIEHLNGLSSRDLGALGAWFRVTDSETPRGLACYGGPYGPKARAMCCTMERSVHCDLPDLM</sequence>
<dbReference type="RefSeq" id="WP_275631741.1">
    <property type="nucleotide sequence ID" value="NZ_JARGYD010000002.1"/>
</dbReference>
<gene>
    <name evidence="4" type="ORF">ACFOGP_04810</name>
</gene>
<feature type="chain" id="PRO_5047106156" evidence="2">
    <location>
        <begin position="27"/>
        <end position="395"/>
    </location>
</feature>
<organism evidence="4 5">
    <name type="scientific">Psychromarinibacter halotolerans</name>
    <dbReference type="NCBI Taxonomy" id="1775175"/>
    <lineage>
        <taxon>Bacteria</taxon>
        <taxon>Pseudomonadati</taxon>
        <taxon>Pseudomonadota</taxon>
        <taxon>Alphaproteobacteria</taxon>
        <taxon>Rhodobacterales</taxon>
        <taxon>Paracoccaceae</taxon>
        <taxon>Psychromarinibacter</taxon>
    </lineage>
</organism>
<proteinExistence type="inferred from homology"/>
<reference evidence="5" key="1">
    <citation type="journal article" date="2019" name="Int. J. Syst. Evol. Microbiol.">
        <title>The Global Catalogue of Microorganisms (GCM) 10K type strain sequencing project: providing services to taxonomists for standard genome sequencing and annotation.</title>
        <authorList>
            <consortium name="The Broad Institute Genomics Platform"/>
            <consortium name="The Broad Institute Genome Sequencing Center for Infectious Disease"/>
            <person name="Wu L."/>
            <person name="Ma J."/>
        </authorList>
    </citation>
    <scope>NUCLEOTIDE SEQUENCE [LARGE SCALE GENOMIC DNA]</scope>
    <source>
        <strain evidence="5">KCTC 52366</strain>
    </source>
</reference>
<dbReference type="InterPro" id="IPR052169">
    <property type="entry name" value="CW_Biosynth-Accessory"/>
</dbReference>
<dbReference type="PANTHER" id="PTHR33393">
    <property type="entry name" value="POLYGLUTAMINE SYNTHESIS ACCESSORY PROTEIN RV0574C-RELATED"/>
    <property type="match status" value="1"/>
</dbReference>
<feature type="domain" description="Capsule synthesis protein CapA" evidence="3">
    <location>
        <begin position="30"/>
        <end position="279"/>
    </location>
</feature>
<dbReference type="Gene3D" id="3.60.21.10">
    <property type="match status" value="1"/>
</dbReference>